<keyword evidence="2" id="KW-1185">Reference proteome</keyword>
<protein>
    <submittedName>
        <fullName evidence="1">Uncharacterized protein</fullName>
    </submittedName>
</protein>
<name>A0ABQ1W0F5_9BACL</name>
<dbReference type="Proteomes" id="UP000608420">
    <property type="component" value="Unassembled WGS sequence"/>
</dbReference>
<accession>A0ABQ1W0F5</accession>
<gene>
    <name evidence="1" type="ORF">GCM10010913_33110</name>
</gene>
<proteinExistence type="predicted"/>
<dbReference type="RefSeq" id="WP_120464059.1">
    <property type="nucleotide sequence ID" value="NZ_BMIW01000026.1"/>
</dbReference>
<comment type="caution">
    <text evidence="1">The sequence shown here is derived from an EMBL/GenBank/DDBJ whole genome shotgun (WGS) entry which is preliminary data.</text>
</comment>
<evidence type="ECO:0000313" key="2">
    <source>
        <dbReference type="Proteomes" id="UP000608420"/>
    </source>
</evidence>
<dbReference type="EMBL" id="BMIW01000026">
    <property type="protein sequence ID" value="GGG08713.1"/>
    <property type="molecule type" value="Genomic_DNA"/>
</dbReference>
<reference evidence="2" key="1">
    <citation type="journal article" date="2019" name="Int. J. Syst. Evol. Microbiol.">
        <title>The Global Catalogue of Microorganisms (GCM) 10K type strain sequencing project: providing services to taxonomists for standard genome sequencing and annotation.</title>
        <authorList>
            <consortium name="The Broad Institute Genomics Platform"/>
            <consortium name="The Broad Institute Genome Sequencing Center for Infectious Disease"/>
            <person name="Wu L."/>
            <person name="Ma J."/>
        </authorList>
    </citation>
    <scope>NUCLEOTIDE SEQUENCE [LARGE SCALE GENOMIC DNA]</scope>
    <source>
        <strain evidence="2">CGMCC 1.15420</strain>
    </source>
</reference>
<sequence length="192" mass="21610">MTNDELRVDIAALTERLRQIRIEQGLTPDPPEREDFVDIPLSLALVERLQPFRAIAVKYASILAAGQVTRIDTGKLGEYVEAVRLLDHSVGFFCGVHALGAGAVLDTMKHITEMIDAGRTEEINVSDEMRKIRIYIEWMTKDDSLDHDLLDQYGKYDMDAKKEARRLLADPDALQAAIDAANKIIEEDDIDE</sequence>
<organism evidence="1 2">
    <name type="scientific">Paenibacillus aceti</name>
    <dbReference type="NCBI Taxonomy" id="1820010"/>
    <lineage>
        <taxon>Bacteria</taxon>
        <taxon>Bacillati</taxon>
        <taxon>Bacillota</taxon>
        <taxon>Bacilli</taxon>
        <taxon>Bacillales</taxon>
        <taxon>Paenibacillaceae</taxon>
        <taxon>Paenibacillus</taxon>
    </lineage>
</organism>
<evidence type="ECO:0000313" key="1">
    <source>
        <dbReference type="EMBL" id="GGG08713.1"/>
    </source>
</evidence>